<accession>A0A0A9EX24</accession>
<organism evidence="2">
    <name type="scientific">Arundo donax</name>
    <name type="common">Giant reed</name>
    <name type="synonym">Donax arundinaceus</name>
    <dbReference type="NCBI Taxonomy" id="35708"/>
    <lineage>
        <taxon>Eukaryota</taxon>
        <taxon>Viridiplantae</taxon>
        <taxon>Streptophyta</taxon>
        <taxon>Embryophyta</taxon>
        <taxon>Tracheophyta</taxon>
        <taxon>Spermatophyta</taxon>
        <taxon>Magnoliopsida</taxon>
        <taxon>Liliopsida</taxon>
        <taxon>Poales</taxon>
        <taxon>Poaceae</taxon>
        <taxon>PACMAD clade</taxon>
        <taxon>Arundinoideae</taxon>
        <taxon>Arundineae</taxon>
        <taxon>Arundo</taxon>
    </lineage>
</organism>
<name>A0A0A9EX24_ARUDO</name>
<protein>
    <submittedName>
        <fullName evidence="2">Uncharacterized protein</fullName>
    </submittedName>
</protein>
<reference evidence="2" key="2">
    <citation type="journal article" date="2015" name="Data Brief">
        <title>Shoot transcriptome of the giant reed, Arundo donax.</title>
        <authorList>
            <person name="Barrero R.A."/>
            <person name="Guerrero F.D."/>
            <person name="Moolhuijzen P."/>
            <person name="Goolsby J.A."/>
            <person name="Tidwell J."/>
            <person name="Bellgard S.E."/>
            <person name="Bellgard M.I."/>
        </authorList>
    </citation>
    <scope>NUCLEOTIDE SEQUENCE</scope>
    <source>
        <tissue evidence="2">Shoot tissue taken approximately 20 cm above the soil surface</tissue>
    </source>
</reference>
<evidence type="ECO:0000256" key="1">
    <source>
        <dbReference type="SAM" id="MobiDB-lite"/>
    </source>
</evidence>
<feature type="region of interest" description="Disordered" evidence="1">
    <location>
        <begin position="1"/>
        <end position="21"/>
    </location>
</feature>
<reference evidence="2" key="1">
    <citation type="submission" date="2014-09" db="EMBL/GenBank/DDBJ databases">
        <authorList>
            <person name="Magalhaes I.L.F."/>
            <person name="Oliveira U."/>
            <person name="Santos F.R."/>
            <person name="Vidigal T.H.D.A."/>
            <person name="Brescovit A.D."/>
            <person name="Santos A.J."/>
        </authorList>
    </citation>
    <scope>NUCLEOTIDE SEQUENCE</scope>
    <source>
        <tissue evidence="2">Shoot tissue taken approximately 20 cm above the soil surface</tissue>
    </source>
</reference>
<proteinExistence type="predicted"/>
<dbReference type="EMBL" id="GBRH01195450">
    <property type="protein sequence ID" value="JAE02446.1"/>
    <property type="molecule type" value="Transcribed_RNA"/>
</dbReference>
<dbReference type="AlphaFoldDB" id="A0A0A9EX24"/>
<evidence type="ECO:0000313" key="2">
    <source>
        <dbReference type="EMBL" id="JAE02446.1"/>
    </source>
</evidence>
<sequence>MSNSLPPITRAKRSNPNKFLETGTRTKTRGVVLVSAVLWRRLTDSGPVLGFGILFPFKELLLYDETATIYPLLTKLQITQRRNFTDPILFVCLLVPHAYSQRSPPCDVSMNVSGAPGYQ</sequence>